<reference evidence="10 11" key="1">
    <citation type="submission" date="2013-03" db="EMBL/GenBank/DDBJ databases">
        <title>The Genome Sequence of Exophiala aquamarina CBS 119918.</title>
        <authorList>
            <consortium name="The Broad Institute Genomics Platform"/>
            <person name="Cuomo C."/>
            <person name="de Hoog S."/>
            <person name="Gorbushina A."/>
            <person name="Walker B."/>
            <person name="Young S.K."/>
            <person name="Zeng Q."/>
            <person name="Gargeya S."/>
            <person name="Fitzgerald M."/>
            <person name="Haas B."/>
            <person name="Abouelleil A."/>
            <person name="Allen A.W."/>
            <person name="Alvarado L."/>
            <person name="Arachchi H.M."/>
            <person name="Berlin A.M."/>
            <person name="Chapman S.B."/>
            <person name="Gainer-Dewar J."/>
            <person name="Goldberg J."/>
            <person name="Griggs A."/>
            <person name="Gujja S."/>
            <person name="Hansen M."/>
            <person name="Howarth C."/>
            <person name="Imamovic A."/>
            <person name="Ireland A."/>
            <person name="Larimer J."/>
            <person name="McCowan C."/>
            <person name="Murphy C."/>
            <person name="Pearson M."/>
            <person name="Poon T.W."/>
            <person name="Priest M."/>
            <person name="Roberts A."/>
            <person name="Saif S."/>
            <person name="Shea T."/>
            <person name="Sisk P."/>
            <person name="Sykes S."/>
            <person name="Wortman J."/>
            <person name="Nusbaum C."/>
            <person name="Birren B."/>
        </authorList>
    </citation>
    <scope>NUCLEOTIDE SEQUENCE [LARGE SCALE GENOMIC DNA]</scope>
    <source>
        <strain evidence="10 11">CBS 119918</strain>
    </source>
</reference>
<comment type="caution">
    <text evidence="10">The sequence shown here is derived from an EMBL/GenBank/DDBJ whole genome shotgun (WGS) entry which is preliminary data.</text>
</comment>
<dbReference type="HOGENOM" id="CLU_111220_0_0_1"/>
<comment type="subcellular location">
    <subcellularLocation>
        <location evidence="1 8">Endoplasmic reticulum membrane</location>
        <topology evidence="1 8">Multi-pass membrane protein</topology>
    </subcellularLocation>
</comment>
<dbReference type="PANTHER" id="PTHR10705:SF0">
    <property type="entry name" value="DOLICHYL-DIPHOSPHOOLIGOSACCHARIDE--PROTEIN GLYCOSYLTRANSFERASE SUBUNIT DAD1"/>
    <property type="match status" value="1"/>
</dbReference>
<feature type="compositionally biased region" description="Low complexity" evidence="9">
    <location>
        <begin position="10"/>
        <end position="24"/>
    </location>
</feature>
<evidence type="ECO:0000313" key="11">
    <source>
        <dbReference type="Proteomes" id="UP000027920"/>
    </source>
</evidence>
<dbReference type="RefSeq" id="XP_013256600.1">
    <property type="nucleotide sequence ID" value="XM_013401146.1"/>
</dbReference>
<name>A0A072PEL3_9EURO</name>
<evidence type="ECO:0000256" key="8">
    <source>
        <dbReference type="RuleBase" id="RU361136"/>
    </source>
</evidence>
<dbReference type="Proteomes" id="UP000027920">
    <property type="component" value="Unassembled WGS sequence"/>
</dbReference>
<evidence type="ECO:0000313" key="10">
    <source>
        <dbReference type="EMBL" id="KEF54010.1"/>
    </source>
</evidence>
<keyword evidence="7 8" id="KW-0472">Membrane</keyword>
<keyword evidence="5 8" id="KW-0256">Endoplasmic reticulum</keyword>
<evidence type="ECO:0000256" key="3">
    <source>
        <dbReference type="ARBA" id="ARBA00009386"/>
    </source>
</evidence>
<dbReference type="GO" id="GO:0006487">
    <property type="term" value="P:protein N-linked glycosylation"/>
    <property type="evidence" value="ECO:0007669"/>
    <property type="project" value="TreeGrafter"/>
</dbReference>
<protein>
    <recommendedName>
        <fullName evidence="8">Dolichyl-diphosphooligosaccharide--protein glycosyltransferase subunit OST2</fullName>
        <shortName evidence="8">Oligosaccharyl transferase subunit OST2</shortName>
    </recommendedName>
</protein>
<dbReference type="AlphaFoldDB" id="A0A072PEL3"/>
<gene>
    <name evidence="10" type="ORF">A1O9_09805</name>
</gene>
<dbReference type="OrthoDB" id="445566at2759"/>
<evidence type="ECO:0000256" key="1">
    <source>
        <dbReference type="ARBA" id="ARBA00004477"/>
    </source>
</evidence>
<organism evidence="10 11">
    <name type="scientific">Exophiala aquamarina CBS 119918</name>
    <dbReference type="NCBI Taxonomy" id="1182545"/>
    <lineage>
        <taxon>Eukaryota</taxon>
        <taxon>Fungi</taxon>
        <taxon>Dikarya</taxon>
        <taxon>Ascomycota</taxon>
        <taxon>Pezizomycotina</taxon>
        <taxon>Eurotiomycetes</taxon>
        <taxon>Chaetothyriomycetidae</taxon>
        <taxon>Chaetothyriales</taxon>
        <taxon>Herpotrichiellaceae</taxon>
        <taxon>Exophiala</taxon>
    </lineage>
</organism>
<dbReference type="UniPathway" id="UPA00378"/>
<feature type="region of interest" description="Disordered" evidence="9">
    <location>
        <begin position="1"/>
        <end position="48"/>
    </location>
</feature>
<sequence length="179" mass="18979">MAKKPATHSPVPKTTAATAPAKPVSGPVSTPAPPAAKPAPQSTLSPRSSPQEIIIHVWNRYVQDTPSRTILLDVFMAWLVVVGVLQFLYCVLAGNYPFNAFLSGFSAAVGQFVLTASLRMQTSELPPSGASTAKKTSSKSIDTVSGELVENGKVSTERAFADFIFGSLILHGFCVNFIN</sequence>
<feature type="transmembrane region" description="Helical" evidence="8">
    <location>
        <begin position="159"/>
        <end position="178"/>
    </location>
</feature>
<feature type="transmembrane region" description="Helical" evidence="8">
    <location>
        <begin position="70"/>
        <end position="94"/>
    </location>
</feature>
<evidence type="ECO:0000256" key="4">
    <source>
        <dbReference type="ARBA" id="ARBA00022692"/>
    </source>
</evidence>
<evidence type="ECO:0000256" key="7">
    <source>
        <dbReference type="ARBA" id="ARBA00023136"/>
    </source>
</evidence>
<comment type="pathway">
    <text evidence="2 8">Protein modification; protein glycosylation.</text>
</comment>
<comment type="similarity">
    <text evidence="3 8">Belongs to the DAD/OST2 family.</text>
</comment>
<evidence type="ECO:0000256" key="9">
    <source>
        <dbReference type="SAM" id="MobiDB-lite"/>
    </source>
</evidence>
<accession>A0A072PEL3</accession>
<dbReference type="STRING" id="1182545.A0A072PEL3"/>
<keyword evidence="10" id="KW-0808">Transferase</keyword>
<comment type="caution">
    <text evidence="8">Lacks conserved residue(s) required for the propagation of feature annotation.</text>
</comment>
<dbReference type="GO" id="GO:0016740">
    <property type="term" value="F:transferase activity"/>
    <property type="evidence" value="ECO:0007669"/>
    <property type="project" value="UniProtKB-KW"/>
</dbReference>
<dbReference type="VEuPathDB" id="FungiDB:A1O9_09805"/>
<keyword evidence="6 8" id="KW-1133">Transmembrane helix</keyword>
<proteinExistence type="inferred from homology"/>
<dbReference type="EMBL" id="AMGV01000011">
    <property type="protein sequence ID" value="KEF54010.1"/>
    <property type="molecule type" value="Genomic_DNA"/>
</dbReference>
<evidence type="ECO:0000256" key="5">
    <source>
        <dbReference type="ARBA" id="ARBA00022824"/>
    </source>
</evidence>
<dbReference type="PANTHER" id="PTHR10705">
    <property type="entry name" value="DOLICHYL-DIPHOSPHOOLIGOSACCHARIDE--PROTEIN GLYCOSYLTRANSFERASE SUBUNIT DAD1"/>
    <property type="match status" value="1"/>
</dbReference>
<evidence type="ECO:0000256" key="2">
    <source>
        <dbReference type="ARBA" id="ARBA00004922"/>
    </source>
</evidence>
<evidence type="ECO:0000256" key="6">
    <source>
        <dbReference type="ARBA" id="ARBA00022989"/>
    </source>
</evidence>
<dbReference type="GeneID" id="25284713"/>
<dbReference type="Pfam" id="PF02109">
    <property type="entry name" value="DAD"/>
    <property type="match status" value="1"/>
</dbReference>
<dbReference type="GO" id="GO:0008250">
    <property type="term" value="C:oligosaccharyltransferase complex"/>
    <property type="evidence" value="ECO:0007669"/>
    <property type="project" value="InterPro"/>
</dbReference>
<keyword evidence="4 8" id="KW-0812">Transmembrane</keyword>
<comment type="subunit">
    <text evidence="8">Component of the oligosaccharyltransferase (OST) complex.</text>
</comment>
<dbReference type="InterPro" id="IPR003038">
    <property type="entry name" value="DAD/Ost2"/>
</dbReference>
<keyword evidence="11" id="KW-1185">Reference proteome</keyword>
<comment type="function">
    <text evidence="8">Subunit of the oligosaccharyl transferase (OST) complex that catalyzes the initial transfer of a defined glycan (Glc(3)Man(9)GlcNAc(2) in eukaryotes) from the lipid carrier dolichol-pyrophosphate to an asparagine residue within an Asn-X-Ser/Thr consensus motif in nascent polypeptide chains, the first step in protein N-glycosylation. N-glycosylation occurs cotranslationally and the complex associates with the Sec61 complex at the channel-forming translocon complex that mediates protein translocation across the endoplasmic reticulum (ER). All subunits are required for a maximal enzyme activity.</text>
</comment>